<accession>A0A8T0IBT7</accession>
<evidence type="ECO:0000313" key="3">
    <source>
        <dbReference type="Proteomes" id="UP000822688"/>
    </source>
</evidence>
<dbReference type="EMBL" id="CM026424">
    <property type="protein sequence ID" value="KAG0580455.1"/>
    <property type="molecule type" value="Genomic_DNA"/>
</dbReference>
<reference evidence="2" key="1">
    <citation type="submission" date="2020-06" db="EMBL/GenBank/DDBJ databases">
        <title>WGS assembly of Ceratodon purpureus strain R40.</title>
        <authorList>
            <person name="Carey S.B."/>
            <person name="Jenkins J."/>
            <person name="Shu S."/>
            <person name="Lovell J.T."/>
            <person name="Sreedasyam A."/>
            <person name="Maumus F."/>
            <person name="Tiley G.P."/>
            <person name="Fernandez-Pozo N."/>
            <person name="Barry K."/>
            <person name="Chen C."/>
            <person name="Wang M."/>
            <person name="Lipzen A."/>
            <person name="Daum C."/>
            <person name="Saski C.A."/>
            <person name="Payton A.C."/>
            <person name="Mcbreen J.C."/>
            <person name="Conrad R.E."/>
            <person name="Kollar L.M."/>
            <person name="Olsson S."/>
            <person name="Huttunen S."/>
            <person name="Landis J.B."/>
            <person name="Wickett N.J."/>
            <person name="Johnson M.G."/>
            <person name="Rensing S.A."/>
            <person name="Grimwood J."/>
            <person name="Schmutz J."/>
            <person name="Mcdaniel S.F."/>
        </authorList>
    </citation>
    <scope>NUCLEOTIDE SEQUENCE</scope>
    <source>
        <strain evidence="2">R40</strain>
    </source>
</reference>
<dbReference type="Proteomes" id="UP000822688">
    <property type="component" value="Chromosome 4"/>
</dbReference>
<evidence type="ECO:0000256" key="1">
    <source>
        <dbReference type="SAM" id="MobiDB-lite"/>
    </source>
</evidence>
<evidence type="ECO:0000313" key="2">
    <source>
        <dbReference type="EMBL" id="KAG0580455.1"/>
    </source>
</evidence>
<feature type="region of interest" description="Disordered" evidence="1">
    <location>
        <begin position="1"/>
        <end position="20"/>
    </location>
</feature>
<proteinExistence type="predicted"/>
<gene>
    <name evidence="2" type="ORF">KC19_4G174900</name>
</gene>
<organism evidence="2 3">
    <name type="scientific">Ceratodon purpureus</name>
    <name type="common">Fire moss</name>
    <name type="synonym">Dicranum purpureum</name>
    <dbReference type="NCBI Taxonomy" id="3225"/>
    <lineage>
        <taxon>Eukaryota</taxon>
        <taxon>Viridiplantae</taxon>
        <taxon>Streptophyta</taxon>
        <taxon>Embryophyta</taxon>
        <taxon>Bryophyta</taxon>
        <taxon>Bryophytina</taxon>
        <taxon>Bryopsida</taxon>
        <taxon>Dicranidae</taxon>
        <taxon>Pseudoditrichales</taxon>
        <taxon>Ditrichaceae</taxon>
        <taxon>Ceratodon</taxon>
    </lineage>
</organism>
<sequence>MNRPFPINCQKSKSPVQPSSNRKFYKNFLTFATSHIMQKSSKRSSSKKLTPTINLPLQHTHEPKKVSNPLRPNMPNPVQKLMQTLTRALIIQPNKSFPPYKSN</sequence>
<keyword evidence="3" id="KW-1185">Reference proteome</keyword>
<dbReference type="AlphaFoldDB" id="A0A8T0IBT7"/>
<name>A0A8T0IBT7_CERPU</name>
<feature type="compositionally biased region" description="Polar residues" evidence="1">
    <location>
        <begin position="9"/>
        <end position="20"/>
    </location>
</feature>
<comment type="caution">
    <text evidence="2">The sequence shown here is derived from an EMBL/GenBank/DDBJ whole genome shotgun (WGS) entry which is preliminary data.</text>
</comment>
<protein>
    <submittedName>
        <fullName evidence="2">Uncharacterized protein</fullName>
    </submittedName>
</protein>